<accession>A0A813EEL0</accession>
<dbReference type="PANTHER" id="PTHR11931">
    <property type="entry name" value="PHOSPHOGLYCERATE MUTASE"/>
    <property type="match status" value="1"/>
</dbReference>
<evidence type="ECO:0000313" key="10">
    <source>
        <dbReference type="Proteomes" id="UP000654075"/>
    </source>
</evidence>
<dbReference type="OMA" id="YSHNCEK"/>
<dbReference type="FunFam" id="3.40.50.1240:FF:000003">
    <property type="entry name" value="2,3-bisphosphoglycerate-dependent phosphoglycerate mutase"/>
    <property type="match status" value="1"/>
</dbReference>
<comment type="catalytic activity">
    <reaction evidence="1 8">
        <text>(2R)-2-phosphoglycerate = (2R)-3-phosphoglycerate</text>
        <dbReference type="Rhea" id="RHEA:15901"/>
        <dbReference type="ChEBI" id="CHEBI:58272"/>
        <dbReference type="ChEBI" id="CHEBI:58289"/>
        <dbReference type="EC" id="5.4.2.11"/>
    </reaction>
</comment>
<feature type="binding site" evidence="6">
    <location>
        <begin position="67"/>
        <end position="74"/>
    </location>
    <ligand>
        <name>substrate</name>
    </ligand>
</feature>
<dbReference type="GO" id="GO:0004619">
    <property type="term" value="F:phosphoglycerate mutase activity"/>
    <property type="evidence" value="ECO:0007669"/>
    <property type="project" value="UniProtKB-EC"/>
</dbReference>
<organism evidence="9 10">
    <name type="scientific">Polarella glacialis</name>
    <name type="common">Dinoflagellate</name>
    <dbReference type="NCBI Taxonomy" id="89957"/>
    <lineage>
        <taxon>Eukaryota</taxon>
        <taxon>Sar</taxon>
        <taxon>Alveolata</taxon>
        <taxon>Dinophyceae</taxon>
        <taxon>Suessiales</taxon>
        <taxon>Suessiaceae</taxon>
        <taxon>Polarella</taxon>
    </lineage>
</organism>
<dbReference type="SMART" id="SM00855">
    <property type="entry name" value="PGAM"/>
    <property type="match status" value="1"/>
</dbReference>
<keyword evidence="10" id="KW-1185">Reference proteome</keyword>
<feature type="active site" description="Proton donor/acceptor" evidence="5">
    <location>
        <position position="146"/>
    </location>
</feature>
<feature type="binding site" evidence="6">
    <location>
        <position position="119"/>
    </location>
    <ligand>
        <name>substrate</name>
    </ligand>
</feature>
<evidence type="ECO:0000256" key="7">
    <source>
        <dbReference type="PIRSR" id="PIRSR613078-3"/>
    </source>
</evidence>
<reference evidence="9" key="1">
    <citation type="submission" date="2021-02" db="EMBL/GenBank/DDBJ databases">
        <authorList>
            <person name="Dougan E. K."/>
            <person name="Rhodes N."/>
            <person name="Thang M."/>
            <person name="Chan C."/>
        </authorList>
    </citation>
    <scope>NUCLEOTIDE SEQUENCE</scope>
</reference>
<name>A0A813EEL0_POLGL</name>
<proteinExistence type="inferred from homology"/>
<protein>
    <recommendedName>
        <fullName evidence="8">Phosphoglycerate mutase</fullName>
        <ecNumber evidence="8">5.4.2.11</ecNumber>
    </recommendedName>
</protein>
<evidence type="ECO:0000256" key="4">
    <source>
        <dbReference type="ARBA" id="ARBA00023235"/>
    </source>
</evidence>
<dbReference type="PROSITE" id="PS00175">
    <property type="entry name" value="PG_MUTASE"/>
    <property type="match status" value="1"/>
</dbReference>
<feature type="binding site" evidence="6">
    <location>
        <begin position="80"/>
        <end position="81"/>
    </location>
    <ligand>
        <name>substrate</name>
    </ligand>
</feature>
<gene>
    <name evidence="9" type="ORF">PGLA1383_LOCUS17356</name>
</gene>
<evidence type="ECO:0000256" key="8">
    <source>
        <dbReference type="RuleBase" id="RU004511"/>
    </source>
</evidence>
<feature type="active site" description="Tele-phosphohistidine intermediate" evidence="5">
    <location>
        <position position="68"/>
    </location>
</feature>
<dbReference type="GO" id="GO:0006096">
    <property type="term" value="P:glycolytic process"/>
    <property type="evidence" value="ECO:0007669"/>
    <property type="project" value="UniProtKB-KW"/>
</dbReference>
<evidence type="ECO:0000256" key="1">
    <source>
        <dbReference type="ARBA" id="ARBA00000380"/>
    </source>
</evidence>
<comment type="similarity">
    <text evidence="2 8">Belongs to the phosphoglycerate mutase family. BPG-dependent PGAM subfamily.</text>
</comment>
<evidence type="ECO:0000256" key="2">
    <source>
        <dbReference type="ARBA" id="ARBA00006717"/>
    </source>
</evidence>
<keyword evidence="4 8" id="KW-0413">Isomerase</keyword>
<feature type="non-terminal residue" evidence="9">
    <location>
        <position position="315"/>
    </location>
</feature>
<evidence type="ECO:0000256" key="6">
    <source>
        <dbReference type="PIRSR" id="PIRSR613078-2"/>
    </source>
</evidence>
<dbReference type="CDD" id="cd07067">
    <property type="entry name" value="HP_PGM_like"/>
    <property type="match status" value="1"/>
</dbReference>
<comment type="caution">
    <text evidence="9">The sequence shown here is derived from an EMBL/GenBank/DDBJ whole genome shotgun (WGS) entry which is preliminary data.</text>
</comment>
<feature type="binding site" evidence="6">
    <location>
        <position position="157"/>
    </location>
    <ligand>
        <name>substrate</name>
    </ligand>
</feature>
<dbReference type="InterPro" id="IPR029033">
    <property type="entry name" value="His_PPase_superfam"/>
</dbReference>
<dbReference type="NCBIfam" id="TIGR01258">
    <property type="entry name" value="pgm_1"/>
    <property type="match status" value="1"/>
</dbReference>
<dbReference type="InterPro" id="IPR005952">
    <property type="entry name" value="Phosphogly_mut1"/>
</dbReference>
<dbReference type="AlphaFoldDB" id="A0A813EEL0"/>
<sequence length="315" mass="34891">NLTVPDMVSGSLPVQEKLRASRRGLRSGCVVVLGTAAIATALLGLSPSRADLSPLEEHGVYTLVLLRHGESQWNLENRFTGWVDVDVSAKGAEEGANAGKLMREANISVDLAFTSLQKRAIKTLNFALEEMDALWIPVSKSWRLNERMYGDLQGMDKAEATSQFGEEQVTEWRRSFSVPPPPIKDDNPYHPKLDPKYANIPKKDLPLTESLAQTIDRVLPFWRNSIAPELRRGKKVLISAHGNSLRALVKYLDNVPEDKIVGLNIPTGVPLVYKLNHRLQPVALPDHAEGLSAQYLGDADWVDAKISGVKNHLRL</sequence>
<dbReference type="Proteomes" id="UP000654075">
    <property type="component" value="Unassembled WGS sequence"/>
</dbReference>
<dbReference type="NCBIfam" id="NF010713">
    <property type="entry name" value="PRK14115.1"/>
    <property type="match status" value="1"/>
</dbReference>
<dbReference type="InterPro" id="IPR001345">
    <property type="entry name" value="PG/BPGM_mutase_AS"/>
</dbReference>
<evidence type="ECO:0000256" key="3">
    <source>
        <dbReference type="ARBA" id="ARBA00023152"/>
    </source>
</evidence>
<dbReference type="SUPFAM" id="SSF53254">
    <property type="entry name" value="Phosphoglycerate mutase-like"/>
    <property type="match status" value="1"/>
</dbReference>
<feature type="binding site" evidence="6">
    <location>
        <begin position="242"/>
        <end position="243"/>
    </location>
    <ligand>
        <name>substrate</name>
    </ligand>
</feature>
<feature type="binding site" evidence="6">
    <location>
        <begin position="173"/>
        <end position="174"/>
    </location>
    <ligand>
        <name>substrate</name>
    </ligand>
</feature>
<dbReference type="EMBL" id="CAJNNV010010719">
    <property type="protein sequence ID" value="CAE8598970.1"/>
    <property type="molecule type" value="Genomic_DNA"/>
</dbReference>
<dbReference type="EC" id="5.4.2.11" evidence="8"/>
<feature type="site" description="Transition state stabilizer" evidence="7">
    <location>
        <position position="241"/>
    </location>
</feature>
<feature type="binding site" evidence="6">
    <location>
        <begin position="146"/>
        <end position="149"/>
    </location>
    <ligand>
        <name>substrate</name>
    </ligand>
</feature>
<dbReference type="HAMAP" id="MF_01039">
    <property type="entry name" value="PGAM_GpmA"/>
    <property type="match status" value="1"/>
</dbReference>
<keyword evidence="3 8" id="KW-0324">Glycolysis</keyword>
<dbReference type="OrthoDB" id="354304at2759"/>
<dbReference type="InterPro" id="IPR013078">
    <property type="entry name" value="His_Pase_superF_clade-1"/>
</dbReference>
<evidence type="ECO:0000256" key="5">
    <source>
        <dbReference type="PIRSR" id="PIRSR613078-1"/>
    </source>
</evidence>
<dbReference type="Gene3D" id="3.40.50.1240">
    <property type="entry name" value="Phosphoglycerate mutase-like"/>
    <property type="match status" value="1"/>
</dbReference>
<evidence type="ECO:0000313" key="9">
    <source>
        <dbReference type="EMBL" id="CAE8598970.1"/>
    </source>
</evidence>
<dbReference type="Pfam" id="PF00300">
    <property type="entry name" value="His_Phos_1"/>
    <property type="match status" value="1"/>
</dbReference>